<gene>
    <name evidence="2" type="ORF">PR048_020628</name>
</gene>
<protein>
    <submittedName>
        <fullName evidence="2">Uncharacterized protein</fullName>
    </submittedName>
</protein>
<organism evidence="2 3">
    <name type="scientific">Dryococelus australis</name>
    <dbReference type="NCBI Taxonomy" id="614101"/>
    <lineage>
        <taxon>Eukaryota</taxon>
        <taxon>Metazoa</taxon>
        <taxon>Ecdysozoa</taxon>
        <taxon>Arthropoda</taxon>
        <taxon>Hexapoda</taxon>
        <taxon>Insecta</taxon>
        <taxon>Pterygota</taxon>
        <taxon>Neoptera</taxon>
        <taxon>Polyneoptera</taxon>
        <taxon>Phasmatodea</taxon>
        <taxon>Verophasmatodea</taxon>
        <taxon>Anareolatae</taxon>
        <taxon>Phasmatidae</taxon>
        <taxon>Eurycanthinae</taxon>
        <taxon>Dryococelus</taxon>
    </lineage>
</organism>
<evidence type="ECO:0000313" key="3">
    <source>
        <dbReference type="Proteomes" id="UP001159363"/>
    </source>
</evidence>
<keyword evidence="3" id="KW-1185">Reference proteome</keyword>
<dbReference type="EMBL" id="JARBHB010000007">
    <property type="protein sequence ID" value="KAJ8880006.1"/>
    <property type="molecule type" value="Genomic_DNA"/>
</dbReference>
<sequence>MYCHCAAEVDVNLEDLDCLFYKYNQFTVTHNFPEALLKFYFQDIPPLHANIASPTVENYTRGTAHCIRLEEGGGEIPEKSRRSPGTIPTCENQRAVPAGNRTMFRDLDIFINGATTLVRLCALACSVLRATCPDLGPVWKEQDKLADDNLQPHHTWLEYSPPTYANTVRFPAGSLSDFRMWELCRTMPLVGGVFSGISLFPHSRIPALLYSLLCSLPPHRLSRPRVFTVFTHKTSALLKFPVWYPCHSDLYFETLESRDRRIAASSVSRRWQATLEHLGPMRPRRASPAVIKTLPPPRKVARLGGVVYKVGPMAARGHLAPEGPTRRQRGGPPGRGGALARRRRRLSQRVIIMPVGRQRLCSVRVLVLKIKTPQVVSTYYILRYYRSVGSAQVIAISGGKPYTPEVGFIMLKKCMHRGYSRVIVAMDTPRKRKSLVGRTRQISASQEGAGKICATAYVYLVRGDKKRARAQLDSESDPIFETLRTATYLAEFVGHCCLKLGAATTEQTSSENHLTAAYFEPMALYCEVRRFHTKALQVHISREPLYCTTQPSMPQEILMASLAVFQKPNPCSFWCGSSMHHLPYTACVHRRNVSSRGKDFRTNCSLMLPSILTEDEDAIAESTPATIKQR</sequence>
<proteinExistence type="predicted"/>
<dbReference type="Proteomes" id="UP001159363">
    <property type="component" value="Chromosome 6"/>
</dbReference>
<name>A0ABQ9H6S8_9NEOP</name>
<accession>A0ABQ9H6S8</accession>
<evidence type="ECO:0000313" key="2">
    <source>
        <dbReference type="EMBL" id="KAJ8880006.1"/>
    </source>
</evidence>
<reference evidence="2 3" key="1">
    <citation type="submission" date="2023-02" db="EMBL/GenBank/DDBJ databases">
        <title>LHISI_Scaffold_Assembly.</title>
        <authorList>
            <person name="Stuart O.P."/>
            <person name="Cleave R."/>
            <person name="Magrath M.J.L."/>
            <person name="Mikheyev A.S."/>
        </authorList>
    </citation>
    <scope>NUCLEOTIDE SEQUENCE [LARGE SCALE GENOMIC DNA]</scope>
    <source>
        <strain evidence="2">Daus_M_001</strain>
        <tissue evidence="2">Leg muscle</tissue>
    </source>
</reference>
<comment type="caution">
    <text evidence="2">The sequence shown here is derived from an EMBL/GenBank/DDBJ whole genome shotgun (WGS) entry which is preliminary data.</text>
</comment>
<evidence type="ECO:0000256" key="1">
    <source>
        <dbReference type="SAM" id="MobiDB-lite"/>
    </source>
</evidence>
<feature type="region of interest" description="Disordered" evidence="1">
    <location>
        <begin position="317"/>
        <end position="342"/>
    </location>
</feature>